<dbReference type="Gene3D" id="3.60.20.10">
    <property type="entry name" value="Glutamine Phosphoribosylpyrophosphate, subunit 1, domain 1"/>
    <property type="match status" value="1"/>
</dbReference>
<protein>
    <recommendedName>
        <fullName evidence="3">asparagine synthase (glutamine-hydrolyzing)</fullName>
        <ecNumber evidence="3">6.3.5.4</ecNumber>
    </recommendedName>
</protein>
<evidence type="ECO:0000256" key="3">
    <source>
        <dbReference type="ARBA" id="ARBA00012737"/>
    </source>
</evidence>
<organism evidence="10 11">
    <name type="scientific">Paenibacillus gyeongsangnamensis</name>
    <dbReference type="NCBI Taxonomy" id="3388067"/>
    <lineage>
        <taxon>Bacteria</taxon>
        <taxon>Bacillati</taxon>
        <taxon>Bacillota</taxon>
        <taxon>Bacilli</taxon>
        <taxon>Bacillales</taxon>
        <taxon>Paenibacillaceae</taxon>
        <taxon>Paenibacillus</taxon>
    </lineage>
</organism>
<dbReference type="SUPFAM" id="SSF52402">
    <property type="entry name" value="Adenine nucleotide alpha hydrolases-like"/>
    <property type="match status" value="1"/>
</dbReference>
<name>A0ABT4QIH1_9BACL</name>
<evidence type="ECO:0000259" key="9">
    <source>
        <dbReference type="PROSITE" id="PS51278"/>
    </source>
</evidence>
<dbReference type="Pfam" id="PF13537">
    <property type="entry name" value="GATase_7"/>
    <property type="match status" value="1"/>
</dbReference>
<gene>
    <name evidence="10" type="primary">asnB</name>
    <name evidence="10" type="ORF">O9H85_29760</name>
</gene>
<dbReference type="InterPro" id="IPR017932">
    <property type="entry name" value="GATase_2_dom"/>
</dbReference>
<dbReference type="InterPro" id="IPR033738">
    <property type="entry name" value="AsnB_N"/>
</dbReference>
<accession>A0ABT4QIH1</accession>
<keyword evidence="11" id="KW-1185">Reference proteome</keyword>
<keyword evidence="6" id="KW-0028">Amino-acid biosynthesis</keyword>
<reference evidence="10 11" key="1">
    <citation type="submission" date="2022-12" db="EMBL/GenBank/DDBJ databases">
        <title>Draft genome sequence of Paenibacillus sp. dW9.</title>
        <authorList>
            <person name="Choi E.-W."/>
            <person name="Kim D.-U."/>
        </authorList>
    </citation>
    <scope>NUCLEOTIDE SEQUENCE [LARGE SCALE GENOMIC DNA]</scope>
    <source>
        <strain evidence="11">dW9</strain>
    </source>
</reference>
<feature type="domain" description="Glutamine amidotransferase type-2" evidence="9">
    <location>
        <begin position="2"/>
        <end position="208"/>
    </location>
</feature>
<dbReference type="EC" id="6.3.5.4" evidence="3"/>
<evidence type="ECO:0000256" key="4">
    <source>
        <dbReference type="ARBA" id="ARBA00022741"/>
    </source>
</evidence>
<evidence type="ECO:0000256" key="5">
    <source>
        <dbReference type="ARBA" id="ARBA00022840"/>
    </source>
</evidence>
<evidence type="ECO:0000256" key="2">
    <source>
        <dbReference type="ARBA" id="ARBA00005752"/>
    </source>
</evidence>
<dbReference type="CDD" id="cd01991">
    <property type="entry name" value="Asn_synthase_B_C"/>
    <property type="match status" value="1"/>
</dbReference>
<dbReference type="Gene3D" id="3.40.50.620">
    <property type="entry name" value="HUPs"/>
    <property type="match status" value="1"/>
</dbReference>
<evidence type="ECO:0000256" key="6">
    <source>
        <dbReference type="ARBA" id="ARBA00022888"/>
    </source>
</evidence>
<dbReference type="PROSITE" id="PS51278">
    <property type="entry name" value="GATASE_TYPE_2"/>
    <property type="match status" value="1"/>
</dbReference>
<dbReference type="CDD" id="cd00712">
    <property type="entry name" value="AsnB"/>
    <property type="match status" value="1"/>
</dbReference>
<comment type="caution">
    <text evidence="10">The sequence shown here is derived from an EMBL/GenBank/DDBJ whole genome shotgun (WGS) entry which is preliminary data.</text>
</comment>
<evidence type="ECO:0000313" key="11">
    <source>
        <dbReference type="Proteomes" id="UP001527882"/>
    </source>
</evidence>
<sequence length="626" mass="71506">MCGITGCVGYSMDKVKRSLNRMVERGPDNEGTWSNQDVILGHRRLSIIDLSASGHQPMLDASEEIAITFNGEIYNYLDLRNELKHQYSFRTHTDTEVILAAYSCWGLNRTLQKIRGMYAFAIWDNRSKSLIMARDPFGKKPLFYSCANGKLAFSSTLNALLEYYDALPPVNPCAIDDYLTYLAVPGDECIFEGIQKLLPGHYAIYKDRKLSVERYWHLSFANPVSISEEEALEELDRLIRKAVRSRMVSDVPIGAFLSGGVDSSLVTAIMALESGKPITTVTMGFDDPQYDETRFARKVSEAYQTDHHEFTLTMDYWKSIPDILSRFGEPFADSSALPTYFVSKQAKEEVTVILNGDGGDELFAGYTRPLAESMAMRYRKALPGWLRRPIGRYALSKPKLSPRILNGMKQVFELGMTDARTAYVFNRALRPYRESVYTPEFLQQLGNHHPDIWYQRVWDQADGLASVDKMMYGDLNSYLPDDLLAKMDTMTMAHSLEARSPLLDIELAEFTATLPHQLKIQGLDTKMLLKKLASRYVPHEVLYRPKKGFNMPIESWLRTVLSKKASELLLGKRAVDRGLFRSEHVKRLLDAHQSGKRNYAQQLWSLLCLEIWFRIQVDKDFLSMLM</sequence>
<dbReference type="PANTHER" id="PTHR43284">
    <property type="entry name" value="ASPARAGINE SYNTHETASE (GLUTAMINE-HYDROLYZING)"/>
    <property type="match status" value="1"/>
</dbReference>
<comment type="similarity">
    <text evidence="2">Belongs to the asparagine synthetase family.</text>
</comment>
<dbReference type="NCBIfam" id="TIGR01536">
    <property type="entry name" value="asn_synth_AEB"/>
    <property type="match status" value="1"/>
</dbReference>
<proteinExistence type="inferred from homology"/>
<comment type="pathway">
    <text evidence="1">Amino-acid biosynthesis; L-asparagine biosynthesis; L-asparagine from L-aspartate (L-Gln route): step 1/1.</text>
</comment>
<dbReference type="InterPro" id="IPR014729">
    <property type="entry name" value="Rossmann-like_a/b/a_fold"/>
</dbReference>
<dbReference type="RefSeq" id="WP_269885038.1">
    <property type="nucleotide sequence ID" value="NZ_JAQAGZ010000024.1"/>
</dbReference>
<keyword evidence="6" id="KW-0061">Asparagine biosynthesis</keyword>
<keyword evidence="5" id="KW-0067">ATP-binding</keyword>
<evidence type="ECO:0000256" key="8">
    <source>
        <dbReference type="ARBA" id="ARBA00048741"/>
    </source>
</evidence>
<keyword evidence="4" id="KW-0547">Nucleotide-binding</keyword>
<keyword evidence="10" id="KW-0436">Ligase</keyword>
<comment type="catalytic activity">
    <reaction evidence="8">
        <text>L-aspartate + L-glutamine + ATP + H2O = L-asparagine + L-glutamate + AMP + diphosphate + H(+)</text>
        <dbReference type="Rhea" id="RHEA:12228"/>
        <dbReference type="ChEBI" id="CHEBI:15377"/>
        <dbReference type="ChEBI" id="CHEBI:15378"/>
        <dbReference type="ChEBI" id="CHEBI:29985"/>
        <dbReference type="ChEBI" id="CHEBI:29991"/>
        <dbReference type="ChEBI" id="CHEBI:30616"/>
        <dbReference type="ChEBI" id="CHEBI:33019"/>
        <dbReference type="ChEBI" id="CHEBI:58048"/>
        <dbReference type="ChEBI" id="CHEBI:58359"/>
        <dbReference type="ChEBI" id="CHEBI:456215"/>
        <dbReference type="EC" id="6.3.5.4"/>
    </reaction>
</comment>
<dbReference type="SUPFAM" id="SSF56235">
    <property type="entry name" value="N-terminal nucleophile aminohydrolases (Ntn hydrolases)"/>
    <property type="match status" value="1"/>
</dbReference>
<evidence type="ECO:0000313" key="10">
    <source>
        <dbReference type="EMBL" id="MCZ8516501.1"/>
    </source>
</evidence>
<evidence type="ECO:0000256" key="1">
    <source>
        <dbReference type="ARBA" id="ARBA00005187"/>
    </source>
</evidence>
<dbReference type="GO" id="GO:0004066">
    <property type="term" value="F:asparagine synthase (glutamine-hydrolyzing) activity"/>
    <property type="evidence" value="ECO:0007669"/>
    <property type="project" value="UniProtKB-EC"/>
</dbReference>
<keyword evidence="7" id="KW-0315">Glutamine amidotransferase</keyword>
<dbReference type="InterPro" id="IPR001962">
    <property type="entry name" value="Asn_synthase"/>
</dbReference>
<dbReference type="PANTHER" id="PTHR43284:SF1">
    <property type="entry name" value="ASPARAGINE SYNTHETASE"/>
    <property type="match status" value="1"/>
</dbReference>
<dbReference type="PIRSF" id="PIRSF001589">
    <property type="entry name" value="Asn_synthetase_glu-h"/>
    <property type="match status" value="1"/>
</dbReference>
<evidence type="ECO:0000256" key="7">
    <source>
        <dbReference type="ARBA" id="ARBA00022962"/>
    </source>
</evidence>
<dbReference type="InterPro" id="IPR006426">
    <property type="entry name" value="Asn_synth_AEB"/>
</dbReference>
<dbReference type="EMBL" id="JAQAGZ010000024">
    <property type="protein sequence ID" value="MCZ8516501.1"/>
    <property type="molecule type" value="Genomic_DNA"/>
</dbReference>
<dbReference type="Pfam" id="PF00733">
    <property type="entry name" value="Asn_synthase"/>
    <property type="match status" value="1"/>
</dbReference>
<dbReference type="InterPro" id="IPR051786">
    <property type="entry name" value="ASN_synthetase/amidase"/>
</dbReference>
<dbReference type="InterPro" id="IPR029055">
    <property type="entry name" value="Ntn_hydrolases_N"/>
</dbReference>
<dbReference type="Proteomes" id="UP001527882">
    <property type="component" value="Unassembled WGS sequence"/>
</dbReference>